<sequence>MALSVSDLPAIYTLLGNTLNGDINVRKPAETTLSQFESRPGFCSCLMEVITAKNLVSQTDVRLLASVYFKNSINRHWRNRHDSKGIDNEEKLHLRKKLLSHLREENYQIALTLAVLISKIARIDYPRDWSDLFSVLAQQLQSADLLGSHRIFMVIFRTLKELSTKRLTSDQRTFAEIASQFFDYSWHLWQTDEQSILHHFSVLAQNASELHYDDIYLTCERWFLCSKIIRELIVSGFPSDAKSIQEVQPVKKVCPIVLNSIQSFLPYYSPFQEKHPKLWDFLKKSCTKLMKILIAIQHRHPYSFGDKSVIWPVVDFSLNKITNPEPDIMSFDAFLIQCMSVIKSILECKEYRPILAGRVMDDNRFTLQEVKRNISSAVTSVLASVLPNERVVLLCNILIRRYFILTANDVDEWYQNPESFHHEQDSVLWSERLRPCAEALYIVLFENYSQLLSPVVVSLLQEVTNGCPSSVNEISTPMLLKDAAYGAAAYIYYELSNYLSFKDWFNGALSVELTNDHPNMRIIHRKVALILGQWVSEIRDDTRRPVYCALTKLLQEKDLCVRLAASRSLYFHIEDANFSEQDFSDLLPICWDSCFKLVEEVQEFDSKVQVLNTISWLIVRVSEIIPYADKLVQFFQKAWEESSGESLLQIQLLTALNNFVIALGYQSPTGYNMLLPILQSVISINSTDELLEDGMQLWEAILSNATSMAPQLLSYFPCLLEILEQSFDHLKVAARITESYIFLGGLEFLNMHAPTLAKVLDLIVGNVSDKGLLSVLPLVDVLVQCFPAEVLQFIISTIQKLIVICLSGGDDHDPSKISVKTSSAAIIARILVMNTNYLAQLTSEPSLLGQLQKVGFPNEDNILLCLVDVWLDKVDNVISTQRKTFGLALSIILTLRLPQVLDKLDQILCVCTSVILGGNEDLTEEESSTNIMLSSKLQVPSKEFRRRQIKVSDPINQISLENSLRDNLQTCSALHGELFNAAISRMHPAAFAQLKQALNMP</sequence>
<dbReference type="InterPro" id="IPR001494">
    <property type="entry name" value="Importin-beta_N"/>
</dbReference>
<dbReference type="InterPro" id="IPR016024">
    <property type="entry name" value="ARM-type_fold"/>
</dbReference>
<evidence type="ECO:0000259" key="5">
    <source>
        <dbReference type="PROSITE" id="PS50166"/>
    </source>
</evidence>
<dbReference type="SUPFAM" id="SSF48371">
    <property type="entry name" value="ARM repeat"/>
    <property type="match status" value="1"/>
</dbReference>
<dbReference type="PROSITE" id="PS50166">
    <property type="entry name" value="IMPORTIN_B_NT"/>
    <property type="match status" value="1"/>
</dbReference>
<evidence type="ECO:0000313" key="6">
    <source>
        <dbReference type="EMBL" id="KAL3830192.1"/>
    </source>
</evidence>
<name>A0ABD3SZX0_9LAMI</name>
<dbReference type="GO" id="GO:0005634">
    <property type="term" value="C:nucleus"/>
    <property type="evidence" value="ECO:0007669"/>
    <property type="project" value="UniProtKB-SubCell"/>
</dbReference>
<evidence type="ECO:0000256" key="2">
    <source>
        <dbReference type="ARBA" id="ARBA00007991"/>
    </source>
</evidence>
<comment type="subcellular location">
    <subcellularLocation>
        <location evidence="1">Nucleus</location>
    </subcellularLocation>
</comment>
<protein>
    <recommendedName>
        <fullName evidence="5">Importin N-terminal domain-containing protein</fullName>
    </recommendedName>
</protein>
<dbReference type="Proteomes" id="UP001634393">
    <property type="component" value="Unassembled WGS sequence"/>
</dbReference>
<dbReference type="FunFam" id="1.25.10.10:FF:001096">
    <property type="entry name" value="Predicted protein"/>
    <property type="match status" value="1"/>
</dbReference>
<dbReference type="Gene3D" id="1.25.10.10">
    <property type="entry name" value="Leucine-rich Repeat Variant"/>
    <property type="match status" value="1"/>
</dbReference>
<keyword evidence="7" id="KW-1185">Reference proteome</keyword>
<evidence type="ECO:0000313" key="7">
    <source>
        <dbReference type="Proteomes" id="UP001634393"/>
    </source>
</evidence>
<gene>
    <name evidence="6" type="ORF">ACJIZ3_018994</name>
</gene>
<dbReference type="PANTHER" id="PTHR10997">
    <property type="entry name" value="IMPORTIN-7, 8, 11"/>
    <property type="match status" value="1"/>
</dbReference>
<accession>A0ABD3SZX0</accession>
<reference evidence="6 7" key="1">
    <citation type="submission" date="2024-12" db="EMBL/GenBank/DDBJ databases">
        <title>The unique morphological basis and parallel evolutionary history of personate flowers in Penstemon.</title>
        <authorList>
            <person name="Depatie T.H."/>
            <person name="Wessinger C.A."/>
        </authorList>
    </citation>
    <scope>NUCLEOTIDE SEQUENCE [LARGE SCALE GENOMIC DNA]</scope>
    <source>
        <strain evidence="6">WTNN_2</strain>
        <tissue evidence="6">Leaf</tissue>
    </source>
</reference>
<dbReference type="Pfam" id="PF03810">
    <property type="entry name" value="IBN_N"/>
    <property type="match status" value="1"/>
</dbReference>
<evidence type="ECO:0000256" key="1">
    <source>
        <dbReference type="ARBA" id="ARBA00004123"/>
    </source>
</evidence>
<keyword evidence="4" id="KW-0539">Nucleus</keyword>
<comment type="similarity">
    <text evidence="2">Belongs to the importin beta family.</text>
</comment>
<proteinExistence type="inferred from homology"/>
<evidence type="ECO:0000256" key="3">
    <source>
        <dbReference type="ARBA" id="ARBA00022448"/>
    </source>
</evidence>
<feature type="domain" description="Importin N-terminal" evidence="5">
    <location>
        <begin position="29"/>
        <end position="104"/>
    </location>
</feature>
<comment type="caution">
    <text evidence="6">The sequence shown here is derived from an EMBL/GenBank/DDBJ whole genome shotgun (WGS) entry which is preliminary data.</text>
</comment>
<dbReference type="InterPro" id="IPR011989">
    <property type="entry name" value="ARM-like"/>
</dbReference>
<dbReference type="PANTHER" id="PTHR10997:SF7">
    <property type="entry name" value="IMPORTIN-11"/>
    <property type="match status" value="1"/>
</dbReference>
<evidence type="ECO:0000256" key="4">
    <source>
        <dbReference type="ARBA" id="ARBA00023242"/>
    </source>
</evidence>
<dbReference type="SMART" id="SM00913">
    <property type="entry name" value="IBN_N"/>
    <property type="match status" value="1"/>
</dbReference>
<keyword evidence="3" id="KW-0813">Transport</keyword>
<dbReference type="InterPro" id="IPR058669">
    <property type="entry name" value="TPR_IPO7/11-like"/>
</dbReference>
<organism evidence="6 7">
    <name type="scientific">Penstemon smallii</name>
    <dbReference type="NCBI Taxonomy" id="265156"/>
    <lineage>
        <taxon>Eukaryota</taxon>
        <taxon>Viridiplantae</taxon>
        <taxon>Streptophyta</taxon>
        <taxon>Embryophyta</taxon>
        <taxon>Tracheophyta</taxon>
        <taxon>Spermatophyta</taxon>
        <taxon>Magnoliopsida</taxon>
        <taxon>eudicotyledons</taxon>
        <taxon>Gunneridae</taxon>
        <taxon>Pentapetalae</taxon>
        <taxon>asterids</taxon>
        <taxon>lamiids</taxon>
        <taxon>Lamiales</taxon>
        <taxon>Plantaginaceae</taxon>
        <taxon>Cheloneae</taxon>
        <taxon>Penstemon</taxon>
    </lineage>
</organism>
<dbReference type="AlphaFoldDB" id="A0ABD3SZX0"/>
<dbReference type="EMBL" id="JBJXBP010000005">
    <property type="protein sequence ID" value="KAL3830192.1"/>
    <property type="molecule type" value="Genomic_DNA"/>
</dbReference>
<dbReference type="Pfam" id="PF25758">
    <property type="entry name" value="TPR_IPO11"/>
    <property type="match status" value="1"/>
</dbReference>